<reference evidence="2 3" key="1">
    <citation type="submission" date="2016-08" db="EMBL/GenBank/DDBJ databases">
        <authorList>
            <person name="Seilhamer J.J."/>
        </authorList>
    </citation>
    <scope>NUCLEOTIDE SEQUENCE [LARGE SCALE GENOMIC DNA]</scope>
    <source>
        <strain evidence="2">Buetzberg</strain>
    </source>
</reference>
<dbReference type="Pfam" id="PF03596">
    <property type="entry name" value="Cad"/>
    <property type="match status" value="1"/>
</dbReference>
<dbReference type="RefSeq" id="WP_071907832.1">
    <property type="nucleotide sequence ID" value="NZ_LT607756.1"/>
</dbReference>
<dbReference type="KEGG" id="mcub:MCBB_2263"/>
<keyword evidence="1" id="KW-0472">Membrane</keyword>
<protein>
    <submittedName>
        <fullName evidence="2">Cadmium resistance transporter family protein</fullName>
    </submittedName>
</protein>
<keyword evidence="3" id="KW-1185">Reference proteome</keyword>
<evidence type="ECO:0000313" key="2">
    <source>
        <dbReference type="EMBL" id="SCG86802.1"/>
    </source>
</evidence>
<evidence type="ECO:0000313" key="3">
    <source>
        <dbReference type="Proteomes" id="UP000094707"/>
    </source>
</evidence>
<dbReference type="EMBL" id="LT607756">
    <property type="protein sequence ID" value="SCG86802.1"/>
    <property type="molecule type" value="Genomic_DNA"/>
</dbReference>
<feature type="transmembrane region" description="Helical" evidence="1">
    <location>
        <begin position="43"/>
        <end position="65"/>
    </location>
</feature>
<sequence length="102" mass="11136">MELDDTSGYWRNVFQVAAVTFTNGGDNLGVYGPLFAGMSPGNISIVIMVFLVMVGVWCILAILMVENRFLQDKIEKYGHILLPFVLITLGLMILAGGIVEAL</sequence>
<gene>
    <name evidence="2" type="ORF">MCBB_2263</name>
</gene>
<accession>A0A1D3L5E1</accession>
<dbReference type="AlphaFoldDB" id="A0A1D3L5E1"/>
<dbReference type="Proteomes" id="UP000094707">
    <property type="component" value="Chromosome I"/>
</dbReference>
<dbReference type="GeneID" id="77145705"/>
<name>A0A1D3L5E1_9EURY</name>
<proteinExistence type="predicted"/>
<keyword evidence="1" id="KW-0812">Transmembrane</keyword>
<feature type="transmembrane region" description="Helical" evidence="1">
    <location>
        <begin position="77"/>
        <end position="99"/>
    </location>
</feature>
<evidence type="ECO:0000256" key="1">
    <source>
        <dbReference type="SAM" id="Phobius"/>
    </source>
</evidence>
<dbReference type="InterPro" id="IPR004676">
    <property type="entry name" value="Cd-R_transporter"/>
</dbReference>
<dbReference type="STRING" id="118062.MCBB_2263"/>
<keyword evidence="1" id="KW-1133">Transmembrane helix</keyword>
<dbReference type="OrthoDB" id="71513at2157"/>
<organism evidence="2 3">
    <name type="scientific">Methanobacterium congolense</name>
    <dbReference type="NCBI Taxonomy" id="118062"/>
    <lineage>
        <taxon>Archaea</taxon>
        <taxon>Methanobacteriati</taxon>
        <taxon>Methanobacteriota</taxon>
        <taxon>Methanomada group</taxon>
        <taxon>Methanobacteria</taxon>
        <taxon>Methanobacteriales</taxon>
        <taxon>Methanobacteriaceae</taxon>
        <taxon>Methanobacterium</taxon>
    </lineage>
</organism>